<dbReference type="EMBL" id="FRBG01000005">
    <property type="protein sequence ID" value="SHK75469.1"/>
    <property type="molecule type" value="Genomic_DNA"/>
</dbReference>
<evidence type="ECO:0000313" key="2">
    <source>
        <dbReference type="EMBL" id="SHK75469.1"/>
    </source>
</evidence>
<keyword evidence="4" id="KW-1185">Reference proteome</keyword>
<accession>A0A150FQU2</accession>
<reference evidence="1 3" key="1">
    <citation type="submission" date="2016-02" db="EMBL/GenBank/DDBJ databases">
        <title>Draft genome sequence for Clostridium paradoxum JW-YL-7.</title>
        <authorList>
            <person name="Utturkar S.M."/>
            <person name="Lancaster A."/>
            <person name="Poole F.L."/>
            <person name="Adams M.W."/>
            <person name="Brown S.D."/>
        </authorList>
    </citation>
    <scope>NUCLEOTIDE SEQUENCE [LARGE SCALE GENOMIC DNA]</scope>
    <source>
        <strain evidence="1 3">JW-YL-7</strain>
    </source>
</reference>
<gene>
    <name evidence="1" type="ORF">JWYL7_1037</name>
    <name evidence="2" type="ORF">SAMN05661008_00815</name>
</gene>
<dbReference type="STRING" id="1121328.JWYL7_1037"/>
<name>A0A150FQU2_CLOPD</name>
<organism evidence="1 3">
    <name type="scientific">Alkalithermobacter thermoalcaliphilus JW-YL-7 = DSM 7308</name>
    <dbReference type="NCBI Taxonomy" id="1121328"/>
    <lineage>
        <taxon>Bacteria</taxon>
        <taxon>Bacillati</taxon>
        <taxon>Bacillota</taxon>
        <taxon>Clostridia</taxon>
        <taxon>Peptostreptococcales</taxon>
        <taxon>Tepidibacteraceae</taxon>
        <taxon>Alkalithermobacter</taxon>
    </lineage>
</organism>
<reference evidence="2 4" key="2">
    <citation type="submission" date="2016-11" db="EMBL/GenBank/DDBJ databases">
        <authorList>
            <person name="Varghese N."/>
            <person name="Submissions S."/>
        </authorList>
    </citation>
    <scope>NUCLEOTIDE SEQUENCE [LARGE SCALE GENOMIC DNA]</scope>
    <source>
        <strain evidence="2 4">DSM 7308</strain>
    </source>
</reference>
<dbReference type="PATRIC" id="fig|1121328.3.peg.1044"/>
<proteinExistence type="predicted"/>
<protein>
    <submittedName>
        <fullName evidence="1">Uncharacterized protein</fullName>
    </submittedName>
</protein>
<dbReference type="Proteomes" id="UP000323392">
    <property type="component" value="Unassembled WGS sequence"/>
</dbReference>
<dbReference type="EMBL" id="LSFY01000001">
    <property type="protein sequence ID" value="KXZ39962.1"/>
    <property type="molecule type" value="Genomic_DNA"/>
</dbReference>
<evidence type="ECO:0000313" key="4">
    <source>
        <dbReference type="Proteomes" id="UP000323392"/>
    </source>
</evidence>
<dbReference type="AlphaFoldDB" id="A0A150FQU2"/>
<sequence>MKEDITKKLEKAGIKDEKNISIEDIKSAVADVIVETEEEMKKQTEILNKIKWMYNR</sequence>
<evidence type="ECO:0000313" key="1">
    <source>
        <dbReference type="EMBL" id="KXZ39962.1"/>
    </source>
</evidence>
<dbReference type="Proteomes" id="UP000092605">
    <property type="component" value="Unassembled WGS sequence"/>
</dbReference>
<comment type="caution">
    <text evidence="1">The sequence shown here is derived from an EMBL/GenBank/DDBJ whole genome shotgun (WGS) entry which is preliminary data.</text>
</comment>
<evidence type="ECO:0000313" key="3">
    <source>
        <dbReference type="Proteomes" id="UP000092605"/>
    </source>
</evidence>
<dbReference type="RefSeq" id="WP_161937482.1">
    <property type="nucleotide sequence ID" value="NZ_LSFY01000001.1"/>
</dbReference>